<dbReference type="Proteomes" id="UP000236291">
    <property type="component" value="Unassembled WGS sequence"/>
</dbReference>
<evidence type="ECO:0000256" key="2">
    <source>
        <dbReference type="ARBA" id="ARBA00022448"/>
    </source>
</evidence>
<gene>
    <name evidence="6" type="ORF">L195_g010608</name>
</gene>
<feature type="domain" description="Nucleoporin Nup54 alpha-helical" evidence="5">
    <location>
        <begin position="165"/>
        <end position="208"/>
    </location>
</feature>
<feature type="region of interest" description="Disordered" evidence="4">
    <location>
        <begin position="1"/>
        <end position="107"/>
    </location>
</feature>
<feature type="compositionally biased region" description="Low complexity" evidence="4">
    <location>
        <begin position="54"/>
        <end position="91"/>
    </location>
</feature>
<dbReference type="AlphaFoldDB" id="A0A2K3PF71"/>
<dbReference type="EMBL" id="ASHM01006458">
    <property type="protein sequence ID" value="PNY13939.1"/>
    <property type="molecule type" value="Genomic_DNA"/>
</dbReference>
<dbReference type="PANTHER" id="PTHR13000">
    <property type="entry name" value="NUCLEOPORIN P54"/>
    <property type="match status" value="1"/>
</dbReference>
<accession>A0A2K3PF71</accession>
<dbReference type="PANTHER" id="PTHR13000:SF0">
    <property type="entry name" value="NUCLEOPORIN P54"/>
    <property type="match status" value="1"/>
</dbReference>
<dbReference type="InterPro" id="IPR024864">
    <property type="entry name" value="Nup54/Nup57/Nup44"/>
</dbReference>
<organism evidence="6 7">
    <name type="scientific">Trifolium pratense</name>
    <name type="common">Red clover</name>
    <dbReference type="NCBI Taxonomy" id="57577"/>
    <lineage>
        <taxon>Eukaryota</taxon>
        <taxon>Viridiplantae</taxon>
        <taxon>Streptophyta</taxon>
        <taxon>Embryophyta</taxon>
        <taxon>Tracheophyta</taxon>
        <taxon>Spermatophyta</taxon>
        <taxon>Magnoliopsida</taxon>
        <taxon>eudicotyledons</taxon>
        <taxon>Gunneridae</taxon>
        <taxon>Pentapetalae</taxon>
        <taxon>rosids</taxon>
        <taxon>fabids</taxon>
        <taxon>Fabales</taxon>
        <taxon>Fabaceae</taxon>
        <taxon>Papilionoideae</taxon>
        <taxon>50 kb inversion clade</taxon>
        <taxon>NPAAA clade</taxon>
        <taxon>Hologalegina</taxon>
        <taxon>IRL clade</taxon>
        <taxon>Trifolieae</taxon>
        <taxon>Trifolium</taxon>
    </lineage>
</organism>
<proteinExistence type="predicted"/>
<feature type="compositionally biased region" description="Polar residues" evidence="4">
    <location>
        <begin position="36"/>
        <end position="52"/>
    </location>
</feature>
<dbReference type="GO" id="GO:0006999">
    <property type="term" value="P:nuclear pore organization"/>
    <property type="evidence" value="ECO:0007669"/>
    <property type="project" value="TreeGrafter"/>
</dbReference>
<dbReference type="GO" id="GO:0036228">
    <property type="term" value="P:protein localization to nuclear inner membrane"/>
    <property type="evidence" value="ECO:0007669"/>
    <property type="project" value="TreeGrafter"/>
</dbReference>
<sequence>MFGAQSSSSLFGTPSSTPAFGTPSSTPAFGTPGFGTPSSFGTPGFGTPSSTPAFGASSTPAFGSSSLFSSPFPSQQQQQQQQTSLFQQSPSTGFGFQNSLATPQTASFPNSQLTTQMANVAPVPFSLADRDIQAILDSYKEDAGNPKYAFKHLLFSVTDPQFRVKPAGVSDIMWAEAMGKLEGMESADRERLWPQHVQGFKDLSQRLKGGTVEWDGIHSIQYFSLPTRGGGGGGYGGHISFPYLLLQDEVIVSDAERLSVTQSNVKMLQRHFQADTLPWIQRLKQKEQILQQRILRVMRIVEALEGKGCRIPLTKGEAELAEKLATITRQLKGSGAELSRRVQNLLGVSRVKANSNGFGNSVHLPGSTKIHDQSLANLQEVLQQQMDAIARLGSVMKRDARDLEIMMAEDTGTPENGHLM</sequence>
<dbReference type="GO" id="GO:0006607">
    <property type="term" value="P:NLS-bearing protein import into nucleus"/>
    <property type="evidence" value="ECO:0007669"/>
    <property type="project" value="TreeGrafter"/>
</dbReference>
<comment type="subcellular location">
    <subcellularLocation>
        <location evidence="1">Nucleus</location>
    </subcellularLocation>
</comment>
<keyword evidence="2" id="KW-0813">Transport</keyword>
<evidence type="ECO:0000259" key="5">
    <source>
        <dbReference type="Pfam" id="PF13874"/>
    </source>
</evidence>
<dbReference type="GO" id="GO:0044613">
    <property type="term" value="C:nuclear pore central transport channel"/>
    <property type="evidence" value="ECO:0007669"/>
    <property type="project" value="TreeGrafter"/>
</dbReference>
<keyword evidence="3" id="KW-0539">Nucleus</keyword>
<dbReference type="Pfam" id="PF13874">
    <property type="entry name" value="Nup54"/>
    <property type="match status" value="2"/>
</dbReference>
<dbReference type="InterPro" id="IPR025712">
    <property type="entry name" value="Nup54_alpha-helical_dom"/>
</dbReference>
<protein>
    <submittedName>
        <fullName evidence="6">Nuclear pore complex protein Nup54-like</fullName>
    </submittedName>
</protein>
<feature type="compositionally biased region" description="Polar residues" evidence="4">
    <location>
        <begin position="92"/>
        <end position="107"/>
    </location>
</feature>
<dbReference type="STRING" id="57577.A0A2K3PF71"/>
<comment type="caution">
    <text evidence="6">The sequence shown here is derived from an EMBL/GenBank/DDBJ whole genome shotgun (WGS) entry which is preliminary data.</text>
</comment>
<reference evidence="6 7" key="2">
    <citation type="journal article" date="2017" name="Front. Plant Sci.">
        <title>Gene Classification and Mining of Molecular Markers Useful in Red Clover (Trifolium pratense) Breeding.</title>
        <authorList>
            <person name="Istvanek J."/>
            <person name="Dluhosova J."/>
            <person name="Dluhos P."/>
            <person name="Patkova L."/>
            <person name="Nedelnik J."/>
            <person name="Repkova J."/>
        </authorList>
    </citation>
    <scope>NUCLEOTIDE SEQUENCE [LARGE SCALE GENOMIC DNA]</scope>
    <source>
        <strain evidence="7">cv. Tatra</strain>
        <tissue evidence="6">Young leaves</tissue>
    </source>
</reference>
<reference evidence="6 7" key="1">
    <citation type="journal article" date="2014" name="Am. J. Bot.">
        <title>Genome assembly and annotation for red clover (Trifolium pratense; Fabaceae).</title>
        <authorList>
            <person name="Istvanek J."/>
            <person name="Jaros M."/>
            <person name="Krenek A."/>
            <person name="Repkova J."/>
        </authorList>
    </citation>
    <scope>NUCLEOTIDE SEQUENCE [LARGE SCALE GENOMIC DNA]</scope>
    <source>
        <strain evidence="7">cv. Tatra</strain>
        <tissue evidence="6">Young leaves</tissue>
    </source>
</reference>
<dbReference type="GO" id="GO:0017056">
    <property type="term" value="F:structural constituent of nuclear pore"/>
    <property type="evidence" value="ECO:0007669"/>
    <property type="project" value="TreeGrafter"/>
</dbReference>
<feature type="domain" description="Nucleoporin Nup54 alpha-helical" evidence="5">
    <location>
        <begin position="246"/>
        <end position="346"/>
    </location>
</feature>
<feature type="compositionally biased region" description="Low complexity" evidence="4">
    <location>
        <begin position="1"/>
        <end position="18"/>
    </location>
</feature>
<evidence type="ECO:0000313" key="7">
    <source>
        <dbReference type="Proteomes" id="UP000236291"/>
    </source>
</evidence>
<evidence type="ECO:0000256" key="1">
    <source>
        <dbReference type="ARBA" id="ARBA00004123"/>
    </source>
</evidence>
<evidence type="ECO:0000313" key="6">
    <source>
        <dbReference type="EMBL" id="PNY13939.1"/>
    </source>
</evidence>
<name>A0A2K3PF71_TRIPR</name>
<evidence type="ECO:0000256" key="4">
    <source>
        <dbReference type="SAM" id="MobiDB-lite"/>
    </source>
</evidence>
<evidence type="ECO:0000256" key="3">
    <source>
        <dbReference type="ARBA" id="ARBA00023242"/>
    </source>
</evidence>